<dbReference type="EMBL" id="CP144696">
    <property type="protein sequence ID" value="WVZ13133.1"/>
    <property type="molecule type" value="Genomic_DNA"/>
</dbReference>
<reference evidence="9 10" key="1">
    <citation type="journal article" date="2023" name="Life. Sci Alliance">
        <title>Evolutionary insights into 3D genome organization and epigenetic landscape of Vigna mungo.</title>
        <authorList>
            <person name="Junaid A."/>
            <person name="Singh B."/>
            <person name="Bhatia S."/>
        </authorList>
    </citation>
    <scope>NUCLEOTIDE SEQUENCE [LARGE SCALE GENOMIC DNA]</scope>
    <source>
        <strain evidence="9">Urdbean</strain>
    </source>
</reference>
<dbReference type="InterPro" id="IPR015943">
    <property type="entry name" value="WD40/YVTN_repeat-like_dom_sf"/>
</dbReference>
<evidence type="ECO:0000256" key="3">
    <source>
        <dbReference type="ARBA" id="ARBA00022552"/>
    </source>
</evidence>
<dbReference type="PROSITE" id="PS50294">
    <property type="entry name" value="WD_REPEATS_REGION"/>
    <property type="match status" value="1"/>
</dbReference>
<feature type="repeat" description="WD" evidence="7">
    <location>
        <begin position="311"/>
        <end position="342"/>
    </location>
</feature>
<dbReference type="Pfam" id="PF23769">
    <property type="entry name" value="Beta-prop_WDR75_2nd"/>
    <property type="match status" value="1"/>
</dbReference>
<dbReference type="Pfam" id="PF23869">
    <property type="entry name" value="Beta-prop_WDR75_1st"/>
    <property type="match status" value="1"/>
</dbReference>
<dbReference type="SUPFAM" id="SSF50978">
    <property type="entry name" value="WD40 repeat-like"/>
    <property type="match status" value="2"/>
</dbReference>
<feature type="repeat" description="WD" evidence="7">
    <location>
        <begin position="382"/>
        <end position="423"/>
    </location>
</feature>
<evidence type="ECO:0000256" key="6">
    <source>
        <dbReference type="ARBA" id="ARBA00023242"/>
    </source>
</evidence>
<dbReference type="AlphaFoldDB" id="A0AAQ3NRA2"/>
<name>A0AAQ3NRA2_VIGMU</name>
<dbReference type="PANTHER" id="PTHR45176">
    <property type="entry name" value="TRANSDUCIN FAMILY PROTEIN / WD-40 REPEAT FAMILY PROTEIN-RELATED"/>
    <property type="match status" value="1"/>
</dbReference>
<dbReference type="PANTHER" id="PTHR45176:SF1">
    <property type="entry name" value="TRANSDUCIN FAMILY PROTEIN _ WD-40 REPEAT FAMILY PROTEIN-RELATED"/>
    <property type="match status" value="1"/>
</dbReference>
<dbReference type="Pfam" id="PF00400">
    <property type="entry name" value="WD40"/>
    <property type="match status" value="1"/>
</dbReference>
<dbReference type="Proteomes" id="UP001374535">
    <property type="component" value="Chromosome 5"/>
</dbReference>
<sequence>MVRIKHMLIVIWATQKGTLIQSFTGPNTFPIQIRELLPQPHPHRTTAAQTERSWKVRVAERLEEKGPKTLVKVVPALFSSSTFVSILFSFLLSPSQFHLQPIAQRFGSMIRGGLNYVSSAPAFSKDGKRLFVCSGTSVSVFSTATGSLVSSLQGHTALVTAVVVIPTTASLLSYCWTASVDGTIRQWDYSVPECVKILDLRYPIFSLVVPSALSTREEKDAKSSPNVIAYVSVESRNAQDNRPKPRSGQIRKCNLTNFHTVSSLILRETEQPESLTISPSGKFLGIKDKRKLHIWKVPKMDSDSAVSKKITLHHTKTFTALAFHPTERIVAAGDVTGRILIWRGFGAQKFLNSSVLVNGRPTYNDDKPGVRENDDAESCCTWHWHSSGVSHLSFSSDGAYLYSGGKEGVLMLWQLDTGNKKSLPRIGSPLLYFVDSPDSSLSAPPLSSQDICEGLSSRVSFDCTSGSVAVQTENYRIQFYSLFANRGVYEVVQVCERNHQPVDEITLVVSLVELSIDGSMMGTVEIKLPEDGIGGLVCLKFWDLDDNQRFSRLVPLDILENGVDAYLLIDRDAHISAVAFHPTRHMAVSSSYGGDFKVWVCKEEIEHKGQMLQTSGWMCHAVGNKAMRAAAFSADGSVLAVAADTVITLWDPNNNVLVAVIGETPMPITRLVFAGSSDYLLSVSHGSKPQLSVWSMSKLAASWSYRLQIEAVSSAIDLSYFAALVLLPESNDCTFKGDGIILLFNVKDPVPVASWSVSKAKGGGLAFLKGEPSESAITDGRASQALLVYINGDHEYVIFHPYDKEARELSITGHEDRVFEETGQSGYTSIYGELPKFDLKRNIASPIPSAASERPWETIFSGSSHSLPPLTKLCSEFLESLLEKRTTTTGSNTTFHPPQVSLALAICHFNMMSQIS</sequence>
<keyword evidence="4 7" id="KW-0853">WD repeat</keyword>
<organism evidence="9 10">
    <name type="scientific">Vigna mungo</name>
    <name type="common">Black gram</name>
    <name type="synonym">Phaseolus mungo</name>
    <dbReference type="NCBI Taxonomy" id="3915"/>
    <lineage>
        <taxon>Eukaryota</taxon>
        <taxon>Viridiplantae</taxon>
        <taxon>Streptophyta</taxon>
        <taxon>Embryophyta</taxon>
        <taxon>Tracheophyta</taxon>
        <taxon>Spermatophyta</taxon>
        <taxon>Magnoliopsida</taxon>
        <taxon>eudicotyledons</taxon>
        <taxon>Gunneridae</taxon>
        <taxon>Pentapetalae</taxon>
        <taxon>rosids</taxon>
        <taxon>fabids</taxon>
        <taxon>Fabales</taxon>
        <taxon>Fabaceae</taxon>
        <taxon>Papilionoideae</taxon>
        <taxon>50 kb inversion clade</taxon>
        <taxon>NPAAA clade</taxon>
        <taxon>indigoferoid/millettioid clade</taxon>
        <taxon>Phaseoleae</taxon>
        <taxon>Vigna</taxon>
    </lineage>
</organism>
<keyword evidence="5" id="KW-0677">Repeat</keyword>
<dbReference type="Gene3D" id="2.130.10.10">
    <property type="entry name" value="YVTN repeat-like/Quinoprotein amine dehydrogenase"/>
    <property type="match status" value="3"/>
</dbReference>
<comment type="subcellular location">
    <subcellularLocation>
        <location evidence="1">Nucleus</location>
        <location evidence="1">Nucleolus</location>
    </subcellularLocation>
</comment>
<dbReference type="InterPro" id="IPR001680">
    <property type="entry name" value="WD40_rpt"/>
</dbReference>
<evidence type="ECO:0000256" key="2">
    <source>
        <dbReference type="ARBA" id="ARBA00022517"/>
    </source>
</evidence>
<keyword evidence="3" id="KW-0698">rRNA processing</keyword>
<feature type="domain" description="WD repeat-containing protein 75 second beta-propeller" evidence="8">
    <location>
        <begin position="463"/>
        <end position="732"/>
    </location>
</feature>
<evidence type="ECO:0000256" key="7">
    <source>
        <dbReference type="PROSITE-ProRule" id="PRU00221"/>
    </source>
</evidence>
<keyword evidence="6" id="KW-0539">Nucleus</keyword>
<keyword evidence="10" id="KW-1185">Reference proteome</keyword>
<proteinExistence type="predicted"/>
<protein>
    <recommendedName>
        <fullName evidence="8">WD repeat-containing protein 75 second beta-propeller domain-containing protein</fullName>
    </recommendedName>
</protein>
<keyword evidence="2" id="KW-0690">Ribosome biogenesis</keyword>
<evidence type="ECO:0000313" key="10">
    <source>
        <dbReference type="Proteomes" id="UP001374535"/>
    </source>
</evidence>
<evidence type="ECO:0000256" key="5">
    <source>
        <dbReference type="ARBA" id="ARBA00022737"/>
    </source>
</evidence>
<feature type="repeat" description="WD" evidence="7">
    <location>
        <begin position="152"/>
        <end position="197"/>
    </location>
</feature>
<dbReference type="PROSITE" id="PS50082">
    <property type="entry name" value="WD_REPEATS_2"/>
    <property type="match status" value="3"/>
</dbReference>
<evidence type="ECO:0000256" key="1">
    <source>
        <dbReference type="ARBA" id="ARBA00004604"/>
    </source>
</evidence>
<dbReference type="SMART" id="SM00320">
    <property type="entry name" value="WD40"/>
    <property type="match status" value="6"/>
</dbReference>
<dbReference type="InterPro" id="IPR057644">
    <property type="entry name" value="Beta-prop_WDR75_2nd"/>
</dbReference>
<accession>A0AAQ3NRA2</accession>
<evidence type="ECO:0000256" key="4">
    <source>
        <dbReference type="ARBA" id="ARBA00022574"/>
    </source>
</evidence>
<gene>
    <name evidence="9" type="ORF">V8G54_017663</name>
</gene>
<dbReference type="InterPro" id="IPR036322">
    <property type="entry name" value="WD40_repeat_dom_sf"/>
</dbReference>
<evidence type="ECO:0000259" key="8">
    <source>
        <dbReference type="Pfam" id="PF23769"/>
    </source>
</evidence>
<evidence type="ECO:0000313" key="9">
    <source>
        <dbReference type="EMBL" id="WVZ13133.1"/>
    </source>
</evidence>